<feature type="domain" description="Carboxylesterase type B" evidence="1">
    <location>
        <begin position="21"/>
        <end position="116"/>
    </location>
</feature>
<evidence type="ECO:0000259" key="1">
    <source>
        <dbReference type="Pfam" id="PF00135"/>
    </source>
</evidence>
<dbReference type="InterPro" id="IPR050309">
    <property type="entry name" value="Type-B_Carboxylest/Lipase"/>
</dbReference>
<dbReference type="PANTHER" id="PTHR11559">
    <property type="entry name" value="CARBOXYLESTERASE"/>
    <property type="match status" value="1"/>
</dbReference>
<sequence>MTAKIEHHAPSLNASVTGEIKEGIACFRGIPYATLDKRWTHSRTKHSLESPFDARKYGPRCPQREGPVLVTGDVNDPIPGDDEFKCLNLNVAVPQEALKTPSALPVLVWIHGYAFRSLIFIVSFSSAIYIPESIHLDSMAYSLYSGAFNYGANSVARYRPVQLSLLAKAQGNPVIIVQIQYRLGPFGFAACNDILSEQPSLGSSTPSADPNSNSTLGNFGFVDQIHALEWVRDHVCDFGGDATNVTAFGVSAGSASIHHHILTGSPIFDRAILMSGSAPTLGPLPLKLYEQAWQNFLLRSGRFEDLKTPEERLEKARALTPHQLIHSYASTPLGPMADGVLLPRSWPYNETQKPTRCKEIIIGDTKIEAIIMDGLINSIPQAKFIELVHASMKDGEGFLRAFRIEPDMEQAAYLDAMRCFLSVGMFQYPNILVAKSFPGKVYSYHFDEPSPYPGPTLGLPYHGQCALFMYQNENAEYPVSARTTAENMGKIWTTFAHGNAMPWEKHKVANRFMRLGPNGELSLQSWETDRVREYKWLEWVNENYESLKEFILDLTCKV</sequence>
<dbReference type="OrthoDB" id="6846267at2759"/>
<evidence type="ECO:0000313" key="3">
    <source>
        <dbReference type="Proteomes" id="UP000184330"/>
    </source>
</evidence>
<gene>
    <name evidence="2" type="ORF">PAC_13004</name>
</gene>
<dbReference type="InterPro" id="IPR029058">
    <property type="entry name" value="AB_hydrolase_fold"/>
</dbReference>
<organism evidence="2 3">
    <name type="scientific">Phialocephala subalpina</name>
    <dbReference type="NCBI Taxonomy" id="576137"/>
    <lineage>
        <taxon>Eukaryota</taxon>
        <taxon>Fungi</taxon>
        <taxon>Dikarya</taxon>
        <taxon>Ascomycota</taxon>
        <taxon>Pezizomycotina</taxon>
        <taxon>Leotiomycetes</taxon>
        <taxon>Helotiales</taxon>
        <taxon>Mollisiaceae</taxon>
        <taxon>Phialocephala</taxon>
        <taxon>Phialocephala fortinii species complex</taxon>
    </lineage>
</organism>
<feature type="domain" description="Carboxylesterase type B" evidence="1">
    <location>
        <begin position="143"/>
        <end position="516"/>
    </location>
</feature>
<dbReference type="STRING" id="576137.A0A1L7XDR4"/>
<keyword evidence="3" id="KW-1185">Reference proteome</keyword>
<reference evidence="2 3" key="1">
    <citation type="submission" date="2016-03" db="EMBL/GenBank/DDBJ databases">
        <authorList>
            <person name="Ploux O."/>
        </authorList>
    </citation>
    <scope>NUCLEOTIDE SEQUENCE [LARGE SCALE GENOMIC DNA]</scope>
    <source>
        <strain evidence="2 3">UAMH 11012</strain>
    </source>
</reference>
<accession>A0A1L7XDR4</accession>
<dbReference type="Gene3D" id="3.40.50.1820">
    <property type="entry name" value="alpha/beta hydrolase"/>
    <property type="match status" value="1"/>
</dbReference>
<dbReference type="Proteomes" id="UP000184330">
    <property type="component" value="Unassembled WGS sequence"/>
</dbReference>
<dbReference type="Pfam" id="PF00135">
    <property type="entry name" value="COesterase"/>
    <property type="match status" value="2"/>
</dbReference>
<dbReference type="SUPFAM" id="SSF53474">
    <property type="entry name" value="alpha/beta-Hydrolases"/>
    <property type="match status" value="1"/>
</dbReference>
<evidence type="ECO:0000313" key="2">
    <source>
        <dbReference type="EMBL" id="CZR63107.1"/>
    </source>
</evidence>
<protein>
    <recommendedName>
        <fullName evidence="1">Carboxylesterase type B domain-containing protein</fullName>
    </recommendedName>
</protein>
<dbReference type="EMBL" id="FJOG01000022">
    <property type="protein sequence ID" value="CZR63107.1"/>
    <property type="molecule type" value="Genomic_DNA"/>
</dbReference>
<name>A0A1L7XDR4_9HELO</name>
<dbReference type="AlphaFoldDB" id="A0A1L7XDR4"/>
<proteinExistence type="predicted"/>
<dbReference type="InterPro" id="IPR002018">
    <property type="entry name" value="CarbesteraseB"/>
</dbReference>